<keyword evidence="2" id="KW-1185">Reference proteome</keyword>
<sequence length="65" mass="6849">MKATITETGTLVVTPETALETFALTKWAELALCGQHTVGSDVTGETFTLLRGANLIVNGNLTQQA</sequence>
<dbReference type="Proteomes" id="UP001056648">
    <property type="component" value="Chromosome 2"/>
</dbReference>
<proteinExistence type="predicted"/>
<reference evidence="1" key="1">
    <citation type="submission" date="2022-06" db="EMBL/GenBank/DDBJ databases">
        <title>Complete genome sequence and characterization of Cupriavidus gilardii QJ1 isolated from contaminating cells.</title>
        <authorList>
            <person name="Qi J."/>
        </authorList>
    </citation>
    <scope>NUCLEOTIDE SEQUENCE</scope>
    <source>
        <strain evidence="1">QJ1</strain>
    </source>
</reference>
<gene>
    <name evidence="1" type="ORF">NDR89_23140</name>
</gene>
<evidence type="ECO:0000313" key="1">
    <source>
        <dbReference type="EMBL" id="USE79489.1"/>
    </source>
</evidence>
<organism evidence="1 2">
    <name type="scientific">Cupriavidus gilardii</name>
    <dbReference type="NCBI Taxonomy" id="82541"/>
    <lineage>
        <taxon>Bacteria</taxon>
        <taxon>Pseudomonadati</taxon>
        <taxon>Pseudomonadota</taxon>
        <taxon>Betaproteobacteria</taxon>
        <taxon>Burkholderiales</taxon>
        <taxon>Burkholderiaceae</taxon>
        <taxon>Cupriavidus</taxon>
    </lineage>
</organism>
<dbReference type="RefSeq" id="WP_252252946.1">
    <property type="nucleotide sequence ID" value="NZ_CP098736.1"/>
</dbReference>
<name>A0ABY4VQM4_9BURK</name>
<protein>
    <submittedName>
        <fullName evidence="1">Uncharacterized protein</fullName>
    </submittedName>
</protein>
<dbReference type="EMBL" id="CP098736">
    <property type="protein sequence ID" value="USE79489.1"/>
    <property type="molecule type" value="Genomic_DNA"/>
</dbReference>
<accession>A0ABY4VQM4</accession>
<evidence type="ECO:0000313" key="2">
    <source>
        <dbReference type="Proteomes" id="UP001056648"/>
    </source>
</evidence>